<comment type="caution">
    <text evidence="2">The sequence shown here is derived from an EMBL/GenBank/DDBJ whole genome shotgun (WGS) entry which is preliminary data.</text>
</comment>
<reference evidence="2" key="1">
    <citation type="journal article" date="2020" name="mSystems">
        <title>Genome- and Community-Level Interaction Insights into Carbon Utilization and Element Cycling Functions of Hydrothermarchaeota in Hydrothermal Sediment.</title>
        <authorList>
            <person name="Zhou Z."/>
            <person name="Liu Y."/>
            <person name="Xu W."/>
            <person name="Pan J."/>
            <person name="Luo Z.H."/>
            <person name="Li M."/>
        </authorList>
    </citation>
    <scope>NUCLEOTIDE SEQUENCE [LARGE SCALE GENOMIC DNA]</scope>
    <source>
        <strain evidence="2">SpSt-1042</strain>
    </source>
</reference>
<feature type="transmembrane region" description="Helical" evidence="1">
    <location>
        <begin position="144"/>
        <end position="165"/>
    </location>
</feature>
<feature type="transmembrane region" description="Helical" evidence="1">
    <location>
        <begin position="171"/>
        <end position="191"/>
    </location>
</feature>
<dbReference type="AlphaFoldDB" id="A0A7C5YRA4"/>
<sequence>MEFTCNWPVNRNGSLKVLLVNIVLITSTFVWYFYAFDILTQSVKQINLGYVELFAIWSSHFGAAVISAFIGANISIKMEKKVHFLYGWLLLEFFASFSNFLLNNPNLLSLLFISSFIGVSFGLGMPVCMGYFRNSTFPEKRARLGGLIFFLNGPWYLLLGITNVWDVTSKTLILASWRGLWLLVLILLKPSEQVIYKSKDLSYIEIIRTRNFTLYFIPWWMLCLVNYLNVPTLIKSFGEDFYRFSTLIEGVLAGFFSIIGGYLSDINGRKRTVILGFTMLGLGYATLGLYPKSLFSWWFYTIVDGVAWGFFHVLFLLTIWGELALYASCEKYYALGGLPFFLSNYLKIIIAPYISETFSVYTVFSLASFFLFLAVIPLMYASETLPERKLRERELRNYIEKAKKVKEKFAKN</sequence>
<keyword evidence="1" id="KW-1133">Transmembrane helix</keyword>
<evidence type="ECO:0000256" key="1">
    <source>
        <dbReference type="SAM" id="Phobius"/>
    </source>
</evidence>
<accession>A0A7C5YRA4</accession>
<feature type="transmembrane region" description="Helical" evidence="1">
    <location>
        <begin position="272"/>
        <end position="291"/>
    </location>
</feature>
<keyword evidence="1" id="KW-0812">Transmembrane</keyword>
<feature type="transmembrane region" description="Helical" evidence="1">
    <location>
        <begin position="360"/>
        <end position="381"/>
    </location>
</feature>
<evidence type="ECO:0000313" key="2">
    <source>
        <dbReference type="EMBL" id="HHR92293.1"/>
    </source>
</evidence>
<evidence type="ECO:0008006" key="3">
    <source>
        <dbReference type="Google" id="ProtNLM"/>
    </source>
</evidence>
<dbReference type="SUPFAM" id="SSF103473">
    <property type="entry name" value="MFS general substrate transporter"/>
    <property type="match status" value="1"/>
</dbReference>
<feature type="transmembrane region" description="Helical" evidence="1">
    <location>
        <begin position="212"/>
        <end position="229"/>
    </location>
</feature>
<feature type="transmembrane region" description="Helical" evidence="1">
    <location>
        <begin position="241"/>
        <end position="263"/>
    </location>
</feature>
<gene>
    <name evidence="2" type="ORF">ENL96_02160</name>
</gene>
<organism evidence="2">
    <name type="scientific">candidate division CPR3 bacterium</name>
    <dbReference type="NCBI Taxonomy" id="2268181"/>
    <lineage>
        <taxon>Bacteria</taxon>
        <taxon>Bacteria division CPR3</taxon>
    </lineage>
</organism>
<dbReference type="Gene3D" id="1.20.1250.20">
    <property type="entry name" value="MFS general substrate transporter like domains"/>
    <property type="match status" value="1"/>
</dbReference>
<keyword evidence="1" id="KW-0472">Membrane</keyword>
<feature type="transmembrane region" description="Helical" evidence="1">
    <location>
        <begin position="332"/>
        <end position="354"/>
    </location>
</feature>
<dbReference type="EMBL" id="DRVY01000062">
    <property type="protein sequence ID" value="HHR92293.1"/>
    <property type="molecule type" value="Genomic_DNA"/>
</dbReference>
<feature type="transmembrane region" description="Helical" evidence="1">
    <location>
        <begin position="54"/>
        <end position="72"/>
    </location>
</feature>
<feature type="transmembrane region" description="Helical" evidence="1">
    <location>
        <begin position="84"/>
        <end position="102"/>
    </location>
</feature>
<name>A0A7C5YRA4_UNCC3</name>
<proteinExistence type="predicted"/>
<feature type="transmembrane region" description="Helical" evidence="1">
    <location>
        <begin position="297"/>
        <end position="320"/>
    </location>
</feature>
<feature type="transmembrane region" description="Helical" evidence="1">
    <location>
        <begin position="17"/>
        <end position="34"/>
    </location>
</feature>
<protein>
    <recommendedName>
        <fullName evidence="3">MFS transporter</fullName>
    </recommendedName>
</protein>
<feature type="transmembrane region" description="Helical" evidence="1">
    <location>
        <begin position="108"/>
        <end position="132"/>
    </location>
</feature>
<dbReference type="InterPro" id="IPR036259">
    <property type="entry name" value="MFS_trans_sf"/>
</dbReference>